<sequence length="149" mass="17405">MRKTIGYKQSLHYQNVISRYYVTTSEEMGRCLEDALETIFEADYSLSDSFFYSMNSDIREEELLIQVFLPVNEECQENLPAEYRFQSYFQVNNMLATRAKGDKLSEFSKALEELITIVVQEDLTIVSPIFYCPQVIDNKVYTDLMIGIK</sequence>
<dbReference type="EMBL" id="AEBR01000110">
    <property type="protein sequence ID" value="EFM81321.1"/>
    <property type="molecule type" value="Genomic_DNA"/>
</dbReference>
<accession>A0A125W1Z2</accession>
<dbReference type="Proteomes" id="UP000004846">
    <property type="component" value="Unassembled WGS sequence"/>
</dbReference>
<dbReference type="AlphaFoldDB" id="A0A125W1Z2"/>
<evidence type="ECO:0008006" key="3">
    <source>
        <dbReference type="Google" id="ProtNLM"/>
    </source>
</evidence>
<reference evidence="2" key="1">
    <citation type="submission" date="2010-07" db="EMBL/GenBank/DDBJ databases">
        <authorList>
            <person name="Weinstock G."/>
            <person name="Sodergren E."/>
            <person name="Clifton S."/>
            <person name="Fulton L."/>
            <person name="Fulton B."/>
            <person name="Courtney L."/>
            <person name="Fronick C."/>
            <person name="Harrison M."/>
            <person name="Strong C."/>
            <person name="Farmer C."/>
            <person name="Delahaunty K."/>
            <person name="Markovic C."/>
            <person name="Hall O."/>
            <person name="Minx P."/>
            <person name="Tomlinson C."/>
            <person name="Mitreva M."/>
            <person name="Hou S."/>
            <person name="Chen J."/>
            <person name="Wollam A."/>
            <person name="Pepin K.H."/>
            <person name="Johnson M."/>
            <person name="Bhonagiri V."/>
            <person name="Zhang X."/>
            <person name="Suruliraj S."/>
            <person name="Warren W."/>
            <person name="Chinwalla A."/>
            <person name="Mardis E.R."/>
            <person name="Wilson R.K."/>
        </authorList>
    </citation>
    <scope>NUCLEOTIDE SEQUENCE [LARGE SCALE GENOMIC DNA]</scope>
    <source>
        <strain evidence="2">TX4248</strain>
    </source>
</reference>
<comment type="caution">
    <text evidence="1">The sequence shown here is derived from an EMBL/GenBank/DDBJ whole genome shotgun (WGS) entry which is preliminary data.</text>
</comment>
<dbReference type="HOGENOM" id="CLU_143309_1_0_9"/>
<proteinExistence type="predicted"/>
<dbReference type="Pfam" id="PF16895">
    <property type="entry name" value="DUF5085"/>
    <property type="match status" value="1"/>
</dbReference>
<dbReference type="InterPro" id="IPR031664">
    <property type="entry name" value="DUF5085"/>
</dbReference>
<evidence type="ECO:0000313" key="1">
    <source>
        <dbReference type="EMBL" id="EFM81321.1"/>
    </source>
</evidence>
<gene>
    <name evidence="1" type="ORF">HMPREF9498_03260</name>
</gene>
<dbReference type="RefSeq" id="WP_002357782.1">
    <property type="nucleotide sequence ID" value="NZ_GL454489.1"/>
</dbReference>
<organism evidence="1 2">
    <name type="scientific">Enterococcus faecalis TX4248</name>
    <dbReference type="NCBI Taxonomy" id="749495"/>
    <lineage>
        <taxon>Bacteria</taxon>
        <taxon>Bacillati</taxon>
        <taxon>Bacillota</taxon>
        <taxon>Bacilli</taxon>
        <taxon>Lactobacillales</taxon>
        <taxon>Enterococcaceae</taxon>
        <taxon>Enterococcus</taxon>
    </lineage>
</organism>
<name>A0A125W1Z2_ENTFL</name>
<protein>
    <recommendedName>
        <fullName evidence="3">DUF5085 family protein</fullName>
    </recommendedName>
</protein>
<evidence type="ECO:0000313" key="2">
    <source>
        <dbReference type="Proteomes" id="UP000004846"/>
    </source>
</evidence>